<dbReference type="GO" id="GO:0052816">
    <property type="term" value="F:long-chain fatty acyl-CoA hydrolase activity"/>
    <property type="evidence" value="ECO:0007669"/>
    <property type="project" value="TreeGrafter"/>
</dbReference>
<feature type="active site" evidence="2">
    <location>
        <position position="43"/>
    </location>
</feature>
<sequence length="429" mass="46895">MNVPSFPRHLHFSTTPTSCSPPPYVSSSVSADLARMMIPSDANIAGNVHGGTIMKLMEEAAGVAANRYFNNHLSPRTTDRVCALTSRVERMTFQHPVHVGDVAKVHAAVVFASNHTVAVSVQVTAERMAWSTATTSSSSQNMGGDPRQADTICNRALLWLVGVVLPLDDTTTVHQLNPKLYPRALAPSFQVPEQNTEGYKAYQWAAQAYKRRKKTMVMIAEGEIEKSGTKGNANQVVAAESIINDDNDALDSFTPDDSAVELVQLMLPEDCTTNTGLVGGGVVMKLMDNACGVAAARHCGTNIVTVAVDCVNLEAPVLLGDVIKVKARPTFASDKSLELEVSVAAERFEYDDEQGRLVRREIVTTRQAYFTFVSLPRHGGQASLPMRPLKVETSEDMTKFAAGKRRYEQRKARRQERKGKSSWSELDKL</sequence>
<dbReference type="PANTHER" id="PTHR11049:SF24">
    <property type="entry name" value="CYTOSOLIC ACYL COENZYME A THIOESTER HYDROLASE"/>
    <property type="match status" value="1"/>
</dbReference>
<organism evidence="5 6">
    <name type="scientific">Seminavis robusta</name>
    <dbReference type="NCBI Taxonomy" id="568900"/>
    <lineage>
        <taxon>Eukaryota</taxon>
        <taxon>Sar</taxon>
        <taxon>Stramenopiles</taxon>
        <taxon>Ochrophyta</taxon>
        <taxon>Bacillariophyta</taxon>
        <taxon>Bacillariophyceae</taxon>
        <taxon>Bacillariophycidae</taxon>
        <taxon>Naviculales</taxon>
        <taxon>Naviculaceae</taxon>
        <taxon>Seminavis</taxon>
    </lineage>
</organism>
<evidence type="ECO:0000313" key="6">
    <source>
        <dbReference type="Proteomes" id="UP001153069"/>
    </source>
</evidence>
<dbReference type="InterPro" id="IPR006683">
    <property type="entry name" value="Thioestr_dom"/>
</dbReference>
<dbReference type="InterPro" id="IPR033120">
    <property type="entry name" value="HOTDOG_ACOT"/>
</dbReference>
<evidence type="ECO:0000256" key="2">
    <source>
        <dbReference type="PIRSR" id="PIRSR640170-1"/>
    </source>
</evidence>
<dbReference type="InterPro" id="IPR029069">
    <property type="entry name" value="HotDog_dom_sf"/>
</dbReference>
<dbReference type="CDD" id="cd03442">
    <property type="entry name" value="BFIT_BACH"/>
    <property type="match status" value="2"/>
</dbReference>
<feature type="active site" evidence="2">
    <location>
        <position position="288"/>
    </location>
</feature>
<dbReference type="Gene3D" id="3.10.129.10">
    <property type="entry name" value="Hotdog Thioesterase"/>
    <property type="match status" value="2"/>
</dbReference>
<proteinExistence type="predicted"/>
<dbReference type="Pfam" id="PF03061">
    <property type="entry name" value="4HBT"/>
    <property type="match status" value="2"/>
</dbReference>
<dbReference type="AlphaFoldDB" id="A0A9N8HE92"/>
<dbReference type="PROSITE" id="PS51770">
    <property type="entry name" value="HOTDOG_ACOT"/>
    <property type="match status" value="2"/>
</dbReference>
<keyword evidence="1 5" id="KW-0378">Hydrolase</keyword>
<gene>
    <name evidence="5" type="ORF">SEMRO_393_G133660.1</name>
</gene>
<feature type="domain" description="HotDog ACOT-type" evidence="4">
    <location>
        <begin position="27"/>
        <end position="166"/>
    </location>
</feature>
<name>A0A9N8HE92_9STRA</name>
<dbReference type="EMBL" id="CAICTM010000392">
    <property type="protein sequence ID" value="CAB9509532.1"/>
    <property type="molecule type" value="Genomic_DNA"/>
</dbReference>
<reference evidence="5" key="1">
    <citation type="submission" date="2020-06" db="EMBL/GenBank/DDBJ databases">
        <authorList>
            <consortium name="Plant Systems Biology data submission"/>
        </authorList>
    </citation>
    <scope>NUCLEOTIDE SEQUENCE</scope>
    <source>
        <strain evidence="5">D6</strain>
    </source>
</reference>
<evidence type="ECO:0000313" key="5">
    <source>
        <dbReference type="EMBL" id="CAB9509532.1"/>
    </source>
</evidence>
<feature type="region of interest" description="Disordered" evidence="3">
    <location>
        <begin position="402"/>
        <end position="429"/>
    </location>
</feature>
<comment type="caution">
    <text evidence="5">The sequence shown here is derived from an EMBL/GenBank/DDBJ whole genome shotgun (WGS) entry which is preliminary data.</text>
</comment>
<protein>
    <submittedName>
        <fullName evidence="5">Cytosolic acyl coenzyme A thioester hydrolase</fullName>
    </submittedName>
</protein>
<dbReference type="OrthoDB" id="331699at2759"/>
<dbReference type="GO" id="GO:0005829">
    <property type="term" value="C:cytosol"/>
    <property type="evidence" value="ECO:0007669"/>
    <property type="project" value="TreeGrafter"/>
</dbReference>
<dbReference type="GO" id="GO:0009062">
    <property type="term" value="P:fatty acid catabolic process"/>
    <property type="evidence" value="ECO:0007669"/>
    <property type="project" value="TreeGrafter"/>
</dbReference>
<dbReference type="SUPFAM" id="SSF54637">
    <property type="entry name" value="Thioesterase/thiol ester dehydrase-isomerase"/>
    <property type="match status" value="2"/>
</dbReference>
<evidence type="ECO:0000259" key="4">
    <source>
        <dbReference type="PROSITE" id="PS51770"/>
    </source>
</evidence>
<feature type="domain" description="HotDog ACOT-type" evidence="4">
    <location>
        <begin position="256"/>
        <end position="378"/>
    </location>
</feature>
<dbReference type="Proteomes" id="UP001153069">
    <property type="component" value="Unassembled WGS sequence"/>
</dbReference>
<dbReference type="PANTHER" id="PTHR11049">
    <property type="entry name" value="ACYL COENZYME A THIOESTER HYDROLASE"/>
    <property type="match status" value="1"/>
</dbReference>
<evidence type="ECO:0000256" key="1">
    <source>
        <dbReference type="ARBA" id="ARBA00022801"/>
    </source>
</evidence>
<keyword evidence="6" id="KW-1185">Reference proteome</keyword>
<dbReference type="InterPro" id="IPR040170">
    <property type="entry name" value="Cytosol_ACT"/>
</dbReference>
<dbReference type="GO" id="GO:0006637">
    <property type="term" value="P:acyl-CoA metabolic process"/>
    <property type="evidence" value="ECO:0007669"/>
    <property type="project" value="TreeGrafter"/>
</dbReference>
<accession>A0A9N8HE92</accession>
<evidence type="ECO:0000256" key="3">
    <source>
        <dbReference type="SAM" id="MobiDB-lite"/>
    </source>
</evidence>